<reference evidence="1 2" key="1">
    <citation type="submission" date="2017-12" db="EMBL/GenBank/DDBJ databases">
        <authorList>
            <person name="Paulsen S."/>
            <person name="Gram L.K."/>
        </authorList>
    </citation>
    <scope>NUCLEOTIDE SEQUENCE [LARGE SCALE GENOMIC DNA]</scope>
    <source>
        <strain evidence="1 2">S2897</strain>
    </source>
</reference>
<dbReference type="Proteomes" id="UP000305874">
    <property type="component" value="Unassembled WGS sequence"/>
</dbReference>
<sequence length="234" mass="26234">MDVKYWLLLLPLVSCLSIAQNKVFLVTEQLPPLSYVDKQGQVRGDATERVQQLMLHAGLDYSIEVLPWKRAYKQAESSANTLIFTILKTPTRSERFDWLCPLVPPLEVYLYKLKNRHDLAPSSLADAKSSLVGVSRGSVAHSLLLNQGFIEGKNLMVTTNIDVLTQNLRNGRLDYVLLINTSVHDTDNITAALPENFSRDLPACLAINKQSDPQIKQRLMASFTTLSATNFHQP</sequence>
<dbReference type="STRING" id="151081.TW72_06020"/>
<dbReference type="PANTHER" id="PTHR38834">
    <property type="entry name" value="PERIPLASMIC SUBSTRATE BINDING PROTEIN FAMILY 3"/>
    <property type="match status" value="1"/>
</dbReference>
<gene>
    <name evidence="1" type="ORF">CWC05_10060</name>
</gene>
<dbReference type="AlphaFoldDB" id="A0A5S3Z5L8"/>
<name>A0A5S3Z5L8_9GAMM</name>
<dbReference type="SUPFAM" id="SSF53850">
    <property type="entry name" value="Periplasmic binding protein-like II"/>
    <property type="match status" value="1"/>
</dbReference>
<evidence type="ECO:0000313" key="2">
    <source>
        <dbReference type="Proteomes" id="UP000305874"/>
    </source>
</evidence>
<protein>
    <submittedName>
        <fullName evidence="1">Uncharacterized protein</fullName>
    </submittedName>
</protein>
<reference evidence="2" key="2">
    <citation type="submission" date="2019-06" db="EMBL/GenBank/DDBJ databases">
        <title>Co-occurence of chitin degradation, pigmentation and bioactivity in marine Pseudoalteromonas.</title>
        <authorList>
            <person name="Sonnenschein E.C."/>
            <person name="Bech P.K."/>
        </authorList>
    </citation>
    <scope>NUCLEOTIDE SEQUENCE [LARGE SCALE GENOMIC DNA]</scope>
    <source>
        <strain evidence="2">S2897</strain>
    </source>
</reference>
<evidence type="ECO:0000313" key="1">
    <source>
        <dbReference type="EMBL" id="TMP86816.1"/>
    </source>
</evidence>
<proteinExistence type="predicted"/>
<dbReference type="EMBL" id="PNCG01000010">
    <property type="protein sequence ID" value="TMP86816.1"/>
    <property type="molecule type" value="Genomic_DNA"/>
</dbReference>
<accession>A0A5S3Z5L8</accession>
<dbReference type="PANTHER" id="PTHR38834:SF3">
    <property type="entry name" value="SOLUTE-BINDING PROTEIN FAMILY 3_N-TERMINAL DOMAIN-CONTAINING PROTEIN"/>
    <property type="match status" value="1"/>
</dbReference>
<dbReference type="Gene3D" id="3.40.190.10">
    <property type="entry name" value="Periplasmic binding protein-like II"/>
    <property type="match status" value="2"/>
</dbReference>
<organism evidence="1 2">
    <name type="scientific">Pseudoalteromonas ruthenica</name>
    <dbReference type="NCBI Taxonomy" id="151081"/>
    <lineage>
        <taxon>Bacteria</taxon>
        <taxon>Pseudomonadati</taxon>
        <taxon>Pseudomonadota</taxon>
        <taxon>Gammaproteobacteria</taxon>
        <taxon>Alteromonadales</taxon>
        <taxon>Pseudoalteromonadaceae</taxon>
        <taxon>Pseudoalteromonas</taxon>
    </lineage>
</organism>
<comment type="caution">
    <text evidence="1">The sequence shown here is derived from an EMBL/GenBank/DDBJ whole genome shotgun (WGS) entry which is preliminary data.</text>
</comment>